<comment type="similarity">
    <text evidence="2">Belongs to the CLUAP1 family.</text>
</comment>
<keyword evidence="6" id="KW-0966">Cell projection</keyword>
<reference evidence="10" key="1">
    <citation type="submission" date="2011-08" db="EMBL/GenBank/DDBJ databases">
        <authorList>
            <person name="Rombauts S."/>
        </authorList>
    </citation>
    <scope>NUCLEOTIDE SEQUENCE</scope>
    <source>
        <strain evidence="10">London</strain>
    </source>
</reference>
<evidence type="ECO:0000256" key="6">
    <source>
        <dbReference type="ARBA" id="ARBA00023273"/>
    </source>
</evidence>
<evidence type="ECO:0000256" key="2">
    <source>
        <dbReference type="ARBA" id="ARBA00008340"/>
    </source>
</evidence>
<dbReference type="Pfam" id="PF10234">
    <property type="entry name" value="Cluap1"/>
    <property type="match status" value="1"/>
</dbReference>
<accession>T1JPQ2</accession>
<evidence type="ECO:0000256" key="1">
    <source>
        <dbReference type="ARBA" id="ARBA00004138"/>
    </source>
</evidence>
<keyword evidence="3" id="KW-0970">Cilium biogenesis/degradation</keyword>
<keyword evidence="5" id="KW-0969">Cilium</keyword>
<dbReference type="AlphaFoldDB" id="T1JPQ2"/>
<dbReference type="Proteomes" id="UP000015104">
    <property type="component" value="Unassembled WGS sequence"/>
</dbReference>
<evidence type="ECO:0000256" key="4">
    <source>
        <dbReference type="ARBA" id="ARBA00023054"/>
    </source>
</evidence>
<protein>
    <recommendedName>
        <fullName evidence="11">Clusterin-associated protein 1</fullName>
    </recommendedName>
</protein>
<dbReference type="eggNOG" id="KOG3647">
    <property type="taxonomic scope" value="Eukaryota"/>
</dbReference>
<feature type="region of interest" description="Disordered" evidence="8">
    <location>
        <begin position="303"/>
        <end position="438"/>
    </location>
</feature>
<evidence type="ECO:0000256" key="8">
    <source>
        <dbReference type="SAM" id="MobiDB-lite"/>
    </source>
</evidence>
<feature type="compositionally biased region" description="Acidic residues" evidence="8">
    <location>
        <begin position="395"/>
        <end position="415"/>
    </location>
</feature>
<dbReference type="PANTHER" id="PTHR21547:SF0">
    <property type="entry name" value="CLUSTERIN-ASSOCIATED PROTEIN 1"/>
    <property type="match status" value="1"/>
</dbReference>
<organism evidence="9 10">
    <name type="scientific">Tetranychus urticae</name>
    <name type="common">Two-spotted spider mite</name>
    <dbReference type="NCBI Taxonomy" id="32264"/>
    <lineage>
        <taxon>Eukaryota</taxon>
        <taxon>Metazoa</taxon>
        <taxon>Ecdysozoa</taxon>
        <taxon>Arthropoda</taxon>
        <taxon>Chelicerata</taxon>
        <taxon>Arachnida</taxon>
        <taxon>Acari</taxon>
        <taxon>Acariformes</taxon>
        <taxon>Trombidiformes</taxon>
        <taxon>Prostigmata</taxon>
        <taxon>Eleutherengona</taxon>
        <taxon>Raphignathae</taxon>
        <taxon>Tetranychoidea</taxon>
        <taxon>Tetranychidae</taxon>
        <taxon>Tetranychus</taxon>
    </lineage>
</organism>
<dbReference type="HOGENOM" id="CLU_034981_1_0_1"/>
<reference evidence="9" key="2">
    <citation type="submission" date="2015-06" db="UniProtKB">
        <authorList>
            <consortium name="EnsemblMetazoa"/>
        </authorList>
    </citation>
    <scope>IDENTIFICATION</scope>
</reference>
<evidence type="ECO:0000256" key="5">
    <source>
        <dbReference type="ARBA" id="ARBA00023069"/>
    </source>
</evidence>
<evidence type="ECO:0000313" key="10">
    <source>
        <dbReference type="Proteomes" id="UP000015104"/>
    </source>
</evidence>
<dbReference type="InterPro" id="IPR019366">
    <property type="entry name" value="Clusterin-associated_protein-1"/>
</dbReference>
<dbReference type="EMBL" id="CAEY01000428">
    <property type="status" value="NOT_ANNOTATED_CDS"/>
    <property type="molecule type" value="Genomic_DNA"/>
</dbReference>
<evidence type="ECO:0008006" key="11">
    <source>
        <dbReference type="Google" id="ProtNLM"/>
    </source>
</evidence>
<feature type="coiled-coil region" evidence="7">
    <location>
        <begin position="159"/>
        <end position="241"/>
    </location>
</feature>
<keyword evidence="4 7" id="KW-0175">Coiled coil</keyword>
<keyword evidence="10" id="KW-1185">Reference proteome</keyword>
<dbReference type="GO" id="GO:0030992">
    <property type="term" value="C:intraciliary transport particle B"/>
    <property type="evidence" value="ECO:0007669"/>
    <property type="project" value="TreeGrafter"/>
</dbReference>
<feature type="compositionally biased region" description="Basic and acidic residues" evidence="8">
    <location>
        <begin position="416"/>
        <end position="430"/>
    </location>
</feature>
<evidence type="ECO:0000313" key="9">
    <source>
        <dbReference type="EnsemblMetazoa" id="tetur01g00410.1"/>
    </source>
</evidence>
<dbReference type="GO" id="GO:0005815">
    <property type="term" value="C:microtubule organizing center"/>
    <property type="evidence" value="ECO:0007669"/>
    <property type="project" value="TreeGrafter"/>
</dbReference>
<proteinExistence type="inferred from homology"/>
<comment type="subcellular location">
    <subcellularLocation>
        <location evidence="1">Cell projection</location>
        <location evidence="1">Cilium</location>
    </subcellularLocation>
</comment>
<dbReference type="GO" id="GO:0005929">
    <property type="term" value="C:cilium"/>
    <property type="evidence" value="ECO:0007669"/>
    <property type="project" value="UniProtKB-SubCell"/>
</dbReference>
<feature type="compositionally biased region" description="Basic and acidic residues" evidence="8">
    <location>
        <begin position="303"/>
        <end position="312"/>
    </location>
</feature>
<dbReference type="GO" id="GO:0060271">
    <property type="term" value="P:cilium assembly"/>
    <property type="evidence" value="ECO:0007669"/>
    <property type="project" value="TreeGrafter"/>
</dbReference>
<sequence length="438" mass="51069">MVTQMSFRELRNFSEILRFLGYPRLVSIDNFRKPNFPLVAEILRWLITRFDSSLEVPYVIETEQDRVIFVKTCAQLIATKALIKLNTKKIYTADGHAVQEMMKMASLIYQASKQSENVDDHNQEDVITMSESLIHSKSTELKKTRQLASKITQKGALLSDLLEKEIELREKRVQAMNRQLAIPEIEKSLRDEIKRVEKEIENINYKIEHVASDEANLDVKIEKKQQELERYQKRLATLKSVRPAFMDEYEKLEEEMATLYDVYVTKFRSLVYLDWQLEDSEKTEIDKMKTRKEQINRMIEQMRKEESLRAENESDADLDIGINLGELEDDEDEEEDDDDEDDVDNFGESGKMSNNMVKNDRSHRAMINSTTAKRSETGRVRVFGSMIAGDRDDSLDSDLDLDGDDDPSELDSEDERELRNIKDINNRKGDETDDDNDF</sequence>
<name>T1JPQ2_TETUR</name>
<dbReference type="PANTHER" id="PTHR21547">
    <property type="entry name" value="CLUSTERIN ASSOCIATED PROTEIN 1"/>
    <property type="match status" value="1"/>
</dbReference>
<evidence type="ECO:0000256" key="7">
    <source>
        <dbReference type="SAM" id="Coils"/>
    </source>
</evidence>
<dbReference type="EnsemblMetazoa" id="tetur01g00410.1">
    <property type="protein sequence ID" value="tetur01g00410.1"/>
    <property type="gene ID" value="tetur01g00410"/>
</dbReference>
<evidence type="ECO:0000256" key="3">
    <source>
        <dbReference type="ARBA" id="ARBA00022794"/>
    </source>
</evidence>
<feature type="compositionally biased region" description="Acidic residues" evidence="8">
    <location>
        <begin position="326"/>
        <end position="345"/>
    </location>
</feature>
<dbReference type="STRING" id="32264.T1JPQ2"/>